<evidence type="ECO:0008006" key="4">
    <source>
        <dbReference type="Google" id="ProtNLM"/>
    </source>
</evidence>
<sequence>MPFALIHGEALVACAAWALGEAGVQLVDATVAWEDIVATGEDLVLHDSLCPMTPPAFIHACLERARSTGRAVIGVRPVTDTVKVVADHVVGATLDRDALLAVTSPLVIPAAVLADVPVRPHVDLARAVADLAAAGQPVETVAAPPEGRRVSSLEDVRVLDALTTAAG</sequence>
<dbReference type="AlphaFoldDB" id="A0A2P2CGY9"/>
<dbReference type="Pfam" id="PF01128">
    <property type="entry name" value="IspD"/>
    <property type="match status" value="1"/>
</dbReference>
<organism evidence="3">
    <name type="scientific">metagenome</name>
    <dbReference type="NCBI Taxonomy" id="256318"/>
    <lineage>
        <taxon>unclassified sequences</taxon>
        <taxon>metagenomes</taxon>
    </lineage>
</organism>
<reference evidence="3" key="1">
    <citation type="submission" date="2015-08" db="EMBL/GenBank/DDBJ databases">
        <authorList>
            <person name="Babu N.S."/>
            <person name="Beckwith C.J."/>
            <person name="Beseler K.G."/>
            <person name="Brison A."/>
            <person name="Carone J.V."/>
            <person name="Caskin T.P."/>
            <person name="Diamond M."/>
            <person name="Durham M.E."/>
            <person name="Foxe J.M."/>
            <person name="Go M."/>
            <person name="Henderson B.A."/>
            <person name="Jones I.B."/>
            <person name="McGettigan J.A."/>
            <person name="Micheletti S.J."/>
            <person name="Nasrallah M.E."/>
            <person name="Ortiz D."/>
            <person name="Piller C.R."/>
            <person name="Privatt S.R."/>
            <person name="Schneider S.L."/>
            <person name="Sharp S."/>
            <person name="Smith T.C."/>
            <person name="Stanton J.D."/>
            <person name="Ullery H.E."/>
            <person name="Wilson R.J."/>
            <person name="Serrano M.G."/>
            <person name="Buck G."/>
            <person name="Lee V."/>
            <person name="Wang Y."/>
            <person name="Carvalho R."/>
            <person name="Voegtly L."/>
            <person name="Shi R."/>
            <person name="Duckworth R."/>
            <person name="Johnson A."/>
            <person name="Loviza R."/>
            <person name="Walstead R."/>
            <person name="Shah Z."/>
            <person name="Kiflezghi M."/>
            <person name="Wade K."/>
            <person name="Ball S.L."/>
            <person name="Bradley K.W."/>
            <person name="Asai D.J."/>
            <person name="Bowman C.A."/>
            <person name="Russell D.A."/>
            <person name="Pope W.H."/>
            <person name="Jacobs-Sera D."/>
            <person name="Hendrix R.W."/>
            <person name="Hatfull G.F."/>
        </authorList>
    </citation>
    <scope>NUCLEOTIDE SEQUENCE</scope>
</reference>
<accession>A0A2P2CGY9</accession>
<protein>
    <recommendedName>
        <fullName evidence="4">2-C-methyl-D-erythritol 4-phosphate cytidylyltransferase</fullName>
    </recommendedName>
</protein>
<dbReference type="EMBL" id="CZKB01000017">
    <property type="protein sequence ID" value="CUR61268.1"/>
    <property type="molecule type" value="Genomic_DNA"/>
</dbReference>
<dbReference type="SUPFAM" id="SSF53448">
    <property type="entry name" value="Nucleotide-diphospho-sugar transferases"/>
    <property type="match status" value="1"/>
</dbReference>
<dbReference type="InterPro" id="IPR029044">
    <property type="entry name" value="Nucleotide-diphossugar_trans"/>
</dbReference>
<keyword evidence="1" id="KW-0808">Transferase</keyword>
<dbReference type="Gene3D" id="3.90.550.10">
    <property type="entry name" value="Spore Coat Polysaccharide Biosynthesis Protein SpsA, Chain A"/>
    <property type="match status" value="1"/>
</dbReference>
<dbReference type="GO" id="GO:0070567">
    <property type="term" value="F:cytidylyltransferase activity"/>
    <property type="evidence" value="ECO:0007669"/>
    <property type="project" value="InterPro"/>
</dbReference>
<evidence type="ECO:0000256" key="1">
    <source>
        <dbReference type="ARBA" id="ARBA00022679"/>
    </source>
</evidence>
<proteinExistence type="predicted"/>
<name>A0A2P2CGY9_9ZZZZ</name>
<dbReference type="InterPro" id="IPR034683">
    <property type="entry name" value="IspD/TarI"/>
</dbReference>
<gene>
    <name evidence="3" type="ORF">NOCA1240371</name>
</gene>
<keyword evidence="2" id="KW-0548">Nucleotidyltransferase</keyword>
<evidence type="ECO:0000256" key="2">
    <source>
        <dbReference type="ARBA" id="ARBA00022695"/>
    </source>
</evidence>
<evidence type="ECO:0000313" key="3">
    <source>
        <dbReference type="EMBL" id="CUR61268.1"/>
    </source>
</evidence>